<reference evidence="3" key="1">
    <citation type="journal article" date="2015" name="Proc. Natl. Acad. Sci. U.S.A.">
        <title>Genome sequencing of adzuki bean (Vigna angularis) provides insight into high starch and low fat accumulation and domestication.</title>
        <authorList>
            <person name="Yang K."/>
            <person name="Tian Z."/>
            <person name="Chen C."/>
            <person name="Luo L."/>
            <person name="Zhao B."/>
            <person name="Wang Z."/>
            <person name="Yu L."/>
            <person name="Li Y."/>
            <person name="Sun Y."/>
            <person name="Li W."/>
            <person name="Chen Y."/>
            <person name="Li Y."/>
            <person name="Zhang Y."/>
            <person name="Ai D."/>
            <person name="Zhao J."/>
            <person name="Shang C."/>
            <person name="Ma Y."/>
            <person name="Wu B."/>
            <person name="Wang M."/>
            <person name="Gao L."/>
            <person name="Sun D."/>
            <person name="Zhang P."/>
            <person name="Guo F."/>
            <person name="Wang W."/>
            <person name="Li Y."/>
            <person name="Wang J."/>
            <person name="Varshney R.K."/>
            <person name="Wang J."/>
            <person name="Ling H.Q."/>
            <person name="Wan P."/>
        </authorList>
    </citation>
    <scope>NUCLEOTIDE SEQUENCE</scope>
    <source>
        <strain evidence="3">cv. Jingnong 6</strain>
    </source>
</reference>
<dbReference type="Proteomes" id="UP000053144">
    <property type="component" value="Chromosome 7"/>
</dbReference>
<feature type="region of interest" description="Disordered" evidence="1">
    <location>
        <begin position="57"/>
        <end position="109"/>
    </location>
</feature>
<organism evidence="2 3">
    <name type="scientific">Phaseolus angularis</name>
    <name type="common">Azuki bean</name>
    <name type="synonym">Vigna angularis</name>
    <dbReference type="NCBI Taxonomy" id="3914"/>
    <lineage>
        <taxon>Eukaryota</taxon>
        <taxon>Viridiplantae</taxon>
        <taxon>Streptophyta</taxon>
        <taxon>Embryophyta</taxon>
        <taxon>Tracheophyta</taxon>
        <taxon>Spermatophyta</taxon>
        <taxon>Magnoliopsida</taxon>
        <taxon>eudicotyledons</taxon>
        <taxon>Gunneridae</taxon>
        <taxon>Pentapetalae</taxon>
        <taxon>rosids</taxon>
        <taxon>fabids</taxon>
        <taxon>Fabales</taxon>
        <taxon>Fabaceae</taxon>
        <taxon>Papilionoideae</taxon>
        <taxon>50 kb inversion clade</taxon>
        <taxon>NPAAA clade</taxon>
        <taxon>indigoferoid/millettioid clade</taxon>
        <taxon>Phaseoleae</taxon>
        <taxon>Vigna</taxon>
    </lineage>
</organism>
<dbReference type="EMBL" id="CM003377">
    <property type="protein sequence ID" value="KOM47808.1"/>
    <property type="molecule type" value="Genomic_DNA"/>
</dbReference>
<protein>
    <submittedName>
        <fullName evidence="2">Uncharacterized protein</fullName>
    </submittedName>
</protein>
<sequence length="109" mass="12276">MCRRERPPSHRHLLLRPHHLPRVAAVRTITKPHAAINVVIADRVSSTKQSQIVVEPPLQASSPKRHCLRSHPNSMDTAPPSSISHNHGSLLLRTTCKQRTQNRTTQKNP</sequence>
<evidence type="ECO:0000313" key="3">
    <source>
        <dbReference type="Proteomes" id="UP000053144"/>
    </source>
</evidence>
<gene>
    <name evidence="2" type="ORF">LR48_Vigan07g151200</name>
</gene>
<dbReference type="AlphaFoldDB" id="A0A0L9UYF1"/>
<name>A0A0L9UYF1_PHAAN</name>
<accession>A0A0L9UYF1</accession>
<feature type="compositionally biased region" description="Polar residues" evidence="1">
    <location>
        <begin position="71"/>
        <end position="87"/>
    </location>
</feature>
<proteinExistence type="predicted"/>
<evidence type="ECO:0000256" key="1">
    <source>
        <dbReference type="SAM" id="MobiDB-lite"/>
    </source>
</evidence>
<dbReference type="Gramene" id="KOM47808">
    <property type="protein sequence ID" value="KOM47808"/>
    <property type="gene ID" value="LR48_Vigan07g151200"/>
</dbReference>
<feature type="compositionally biased region" description="Polar residues" evidence="1">
    <location>
        <begin position="95"/>
        <end position="109"/>
    </location>
</feature>
<evidence type="ECO:0000313" key="2">
    <source>
        <dbReference type="EMBL" id="KOM47808.1"/>
    </source>
</evidence>